<evidence type="ECO:0000313" key="3">
    <source>
        <dbReference type="Proteomes" id="UP001190700"/>
    </source>
</evidence>
<dbReference type="AlphaFoldDB" id="A0AAE0G5F2"/>
<name>A0AAE0G5F2_9CHLO</name>
<dbReference type="InterPro" id="IPR000477">
    <property type="entry name" value="RT_dom"/>
</dbReference>
<keyword evidence="3" id="KW-1185">Reference proteome</keyword>
<dbReference type="InterPro" id="IPR053134">
    <property type="entry name" value="RNA-dir_DNA_polymerase"/>
</dbReference>
<dbReference type="Gene3D" id="3.10.10.10">
    <property type="entry name" value="HIV Type 1 Reverse Transcriptase, subunit A, domain 1"/>
    <property type="match status" value="1"/>
</dbReference>
<accession>A0AAE0G5F2</accession>
<dbReference type="CDD" id="cd01647">
    <property type="entry name" value="RT_LTR"/>
    <property type="match status" value="1"/>
</dbReference>
<dbReference type="SUPFAM" id="SSF56672">
    <property type="entry name" value="DNA/RNA polymerases"/>
    <property type="match status" value="1"/>
</dbReference>
<dbReference type="PANTHER" id="PTHR24559">
    <property type="entry name" value="TRANSPOSON TY3-I GAG-POL POLYPROTEIN"/>
    <property type="match status" value="1"/>
</dbReference>
<comment type="caution">
    <text evidence="2">The sequence shown here is derived from an EMBL/GenBank/DDBJ whole genome shotgun (WGS) entry which is preliminary data.</text>
</comment>
<protein>
    <recommendedName>
        <fullName evidence="1">Reverse transcriptase domain-containing protein</fullName>
    </recommendedName>
</protein>
<reference evidence="2 3" key="1">
    <citation type="journal article" date="2015" name="Genome Biol. Evol.">
        <title>Comparative Genomics of a Bacterivorous Green Alga Reveals Evolutionary Causalities and Consequences of Phago-Mixotrophic Mode of Nutrition.</title>
        <authorList>
            <person name="Burns J.A."/>
            <person name="Paasch A."/>
            <person name="Narechania A."/>
            <person name="Kim E."/>
        </authorList>
    </citation>
    <scope>NUCLEOTIDE SEQUENCE [LARGE SCALE GENOMIC DNA]</scope>
    <source>
        <strain evidence="2 3">PLY_AMNH</strain>
    </source>
</reference>
<dbReference type="Pfam" id="PF00078">
    <property type="entry name" value="RVT_1"/>
    <property type="match status" value="1"/>
</dbReference>
<feature type="domain" description="Reverse transcriptase" evidence="1">
    <location>
        <begin position="36"/>
        <end position="163"/>
    </location>
</feature>
<gene>
    <name evidence="2" type="ORF">CYMTET_19741</name>
</gene>
<organism evidence="2 3">
    <name type="scientific">Cymbomonas tetramitiformis</name>
    <dbReference type="NCBI Taxonomy" id="36881"/>
    <lineage>
        <taxon>Eukaryota</taxon>
        <taxon>Viridiplantae</taxon>
        <taxon>Chlorophyta</taxon>
        <taxon>Pyramimonadophyceae</taxon>
        <taxon>Pyramimonadales</taxon>
        <taxon>Pyramimonadaceae</taxon>
        <taxon>Cymbomonas</taxon>
    </lineage>
</organism>
<dbReference type="PANTHER" id="PTHR24559:SF444">
    <property type="entry name" value="REVERSE TRANSCRIPTASE DOMAIN-CONTAINING PROTEIN"/>
    <property type="match status" value="1"/>
</dbReference>
<dbReference type="Proteomes" id="UP001190700">
    <property type="component" value="Unassembled WGS sequence"/>
</dbReference>
<dbReference type="InterPro" id="IPR043128">
    <property type="entry name" value="Rev_trsase/Diguanyl_cyclase"/>
</dbReference>
<evidence type="ECO:0000313" key="2">
    <source>
        <dbReference type="EMBL" id="KAK3271934.1"/>
    </source>
</evidence>
<evidence type="ECO:0000259" key="1">
    <source>
        <dbReference type="Pfam" id="PF00078"/>
    </source>
</evidence>
<sequence length="164" mass="18958">MSQVELDQLRARLDELLEKGYIRPSSSPYAAPCLMVPKPNNPKELRLVIDFRRLNSLTVRNRFPLPDIQQMFDDMQGATVFSSADVRHGFWQMPMAEQDIEKTAFVSHYGSYEWLVLPMGLTNSPSTYQSMMTQAFRHPTFVRVFIDDVICFSSSVTEHLVHLR</sequence>
<dbReference type="Gene3D" id="3.30.70.270">
    <property type="match status" value="1"/>
</dbReference>
<dbReference type="EMBL" id="LGRX02009260">
    <property type="protein sequence ID" value="KAK3271934.1"/>
    <property type="molecule type" value="Genomic_DNA"/>
</dbReference>
<proteinExistence type="predicted"/>
<dbReference type="InterPro" id="IPR043502">
    <property type="entry name" value="DNA/RNA_pol_sf"/>
</dbReference>